<dbReference type="Pfam" id="PF00583">
    <property type="entry name" value="Acetyltransf_1"/>
    <property type="match status" value="1"/>
</dbReference>
<dbReference type="GO" id="GO:0005737">
    <property type="term" value="C:cytoplasm"/>
    <property type="evidence" value="ECO:0007669"/>
    <property type="project" value="TreeGrafter"/>
</dbReference>
<evidence type="ECO:0000313" key="2">
    <source>
        <dbReference type="Proteomes" id="UP000829401"/>
    </source>
</evidence>
<sequence length="152" mass="17171">MKTVYVTNDRELAECLEIRRMVFMEEQGVSEEEEIDDQDVVGVGHHVLVLDDAGRAVATARYKPYDDDTAKIQRVAVLQPYRKGGYGRAVMNAIEQLAKRDGFQFAVLDAQCHAENFYVKLGYQKISDTPFLDAGILHVRMKKPLMDSSTAQ</sequence>
<dbReference type="PANTHER" id="PTHR13538:SF4">
    <property type="entry name" value="N-ALPHA-ACETYLTRANSFERASE 80"/>
    <property type="match status" value="1"/>
</dbReference>
<proteinExistence type="predicted"/>
<keyword evidence="2" id="KW-1185">Reference proteome</keyword>
<dbReference type="InterPro" id="IPR016181">
    <property type="entry name" value="Acyl_CoA_acyltransferase"/>
</dbReference>
<dbReference type="eggNOG" id="COG2153">
    <property type="taxonomic scope" value="Bacteria"/>
</dbReference>
<evidence type="ECO:0000313" key="1">
    <source>
        <dbReference type="EMBL" id="UNO50215.1"/>
    </source>
</evidence>
<organism evidence="1 2">
    <name type="scientific">Alicyclobacillus acidoterrestris (strain ATCC 49025 / DSM 3922 / CIP 106132 / NCIMB 13137 / GD3B)</name>
    <dbReference type="NCBI Taxonomy" id="1356854"/>
    <lineage>
        <taxon>Bacteria</taxon>
        <taxon>Bacillati</taxon>
        <taxon>Bacillota</taxon>
        <taxon>Bacilli</taxon>
        <taxon>Bacillales</taxon>
        <taxon>Alicyclobacillaceae</taxon>
        <taxon>Alicyclobacillus</taxon>
    </lineage>
</organism>
<reference evidence="2" key="1">
    <citation type="journal article" date="2022" name="G3 (Bethesda)">
        <title>Unveiling the complete genome sequence of Alicyclobacillus acidoterrestris DSM 3922T, a taint-producing strain.</title>
        <authorList>
            <person name="Leonardo I.C."/>
            <person name="Barreto Crespo M.T."/>
            <person name="Gaspar F.B."/>
        </authorList>
    </citation>
    <scope>NUCLEOTIDE SEQUENCE [LARGE SCALE GENOMIC DNA]</scope>
    <source>
        <strain evidence="2">DSM 3922</strain>
    </source>
</reference>
<dbReference type="EC" id="2.3.1.-" evidence="1"/>
<dbReference type="KEGG" id="aaco:K1I37_07000"/>
<dbReference type="AlphaFoldDB" id="T0D1D8"/>
<dbReference type="STRING" id="1356854.N007_12570"/>
<dbReference type="PANTHER" id="PTHR13538">
    <property type="entry name" value="N-ACETYLTRANSFERASE 6"/>
    <property type="match status" value="1"/>
</dbReference>
<dbReference type="Proteomes" id="UP000829401">
    <property type="component" value="Chromosome"/>
</dbReference>
<dbReference type="InterPro" id="IPR039840">
    <property type="entry name" value="NAA80"/>
</dbReference>
<protein>
    <submittedName>
        <fullName evidence="1">GNAT family N-acetyltransferase</fullName>
        <ecNumber evidence="1">2.3.1.-</ecNumber>
    </submittedName>
</protein>
<accession>T0D1D8</accession>
<dbReference type="InterPro" id="IPR000182">
    <property type="entry name" value="GNAT_dom"/>
</dbReference>
<accession>A0A9E7CSU4</accession>
<dbReference type="RefSeq" id="WP_021297571.1">
    <property type="nucleotide sequence ID" value="NZ_AURB01000156.1"/>
</dbReference>
<dbReference type="OrthoDB" id="9796171at2"/>
<dbReference type="PROSITE" id="PS51186">
    <property type="entry name" value="GNAT"/>
    <property type="match status" value="1"/>
</dbReference>
<name>T0D1D8_ALIAG</name>
<keyword evidence="1" id="KW-0808">Transferase</keyword>
<dbReference type="CDD" id="cd04301">
    <property type="entry name" value="NAT_SF"/>
    <property type="match status" value="1"/>
</dbReference>
<dbReference type="EMBL" id="CP080467">
    <property type="protein sequence ID" value="UNO50215.1"/>
    <property type="molecule type" value="Genomic_DNA"/>
</dbReference>
<dbReference type="SUPFAM" id="SSF55729">
    <property type="entry name" value="Acyl-CoA N-acyltransferases (Nat)"/>
    <property type="match status" value="1"/>
</dbReference>
<gene>
    <name evidence="1" type="ORF">K1I37_07000</name>
</gene>
<dbReference type="Gene3D" id="3.40.630.30">
    <property type="match status" value="1"/>
</dbReference>
<dbReference type="GO" id="GO:0008080">
    <property type="term" value="F:N-acetyltransferase activity"/>
    <property type="evidence" value="ECO:0007669"/>
    <property type="project" value="InterPro"/>
</dbReference>
<dbReference type="GO" id="GO:1905502">
    <property type="term" value="F:acetyl-CoA binding"/>
    <property type="evidence" value="ECO:0007669"/>
    <property type="project" value="TreeGrafter"/>
</dbReference>
<keyword evidence="1" id="KW-0012">Acyltransferase</keyword>